<evidence type="ECO:0000256" key="3">
    <source>
        <dbReference type="ARBA" id="ARBA00023163"/>
    </source>
</evidence>
<dbReference type="Pfam" id="PF16925">
    <property type="entry name" value="TetR_C_13"/>
    <property type="match status" value="1"/>
</dbReference>
<accession>A0A3S1DBD8</accession>
<dbReference type="PROSITE" id="PS01081">
    <property type="entry name" value="HTH_TETR_1"/>
    <property type="match status" value="1"/>
</dbReference>
<evidence type="ECO:0000256" key="1">
    <source>
        <dbReference type="ARBA" id="ARBA00023015"/>
    </source>
</evidence>
<dbReference type="PROSITE" id="PS50977">
    <property type="entry name" value="HTH_TETR_2"/>
    <property type="match status" value="1"/>
</dbReference>
<comment type="caution">
    <text evidence="6">The sequence shown here is derived from an EMBL/GenBank/DDBJ whole genome shotgun (WGS) entry which is preliminary data.</text>
</comment>
<dbReference type="PANTHER" id="PTHR47506">
    <property type="entry name" value="TRANSCRIPTIONAL REGULATORY PROTEIN"/>
    <property type="match status" value="1"/>
</dbReference>
<dbReference type="AlphaFoldDB" id="A0A3S1DBD8"/>
<dbReference type="Proteomes" id="UP000272464">
    <property type="component" value="Unassembled WGS sequence"/>
</dbReference>
<gene>
    <name evidence="6" type="ORF">EJP77_08435</name>
</gene>
<keyword evidence="3" id="KW-0804">Transcription</keyword>
<dbReference type="RefSeq" id="WP_127198768.1">
    <property type="nucleotide sequence ID" value="NZ_RZNX01000002.1"/>
</dbReference>
<protein>
    <submittedName>
        <fullName evidence="6">TetR/AcrR family transcriptional regulator</fullName>
    </submittedName>
</protein>
<feature type="domain" description="HTH tetR-type" evidence="5">
    <location>
        <begin position="5"/>
        <end position="65"/>
    </location>
</feature>
<keyword evidence="1" id="KW-0805">Transcription regulation</keyword>
<dbReference type="Pfam" id="PF00440">
    <property type="entry name" value="TetR_N"/>
    <property type="match status" value="1"/>
</dbReference>
<evidence type="ECO:0000256" key="2">
    <source>
        <dbReference type="ARBA" id="ARBA00023125"/>
    </source>
</evidence>
<name>A0A3S1DBD8_9BACL</name>
<evidence type="ECO:0000259" key="5">
    <source>
        <dbReference type="PROSITE" id="PS50977"/>
    </source>
</evidence>
<feature type="DNA-binding region" description="H-T-H motif" evidence="4">
    <location>
        <begin position="28"/>
        <end position="47"/>
    </location>
</feature>
<dbReference type="InterPro" id="IPR009057">
    <property type="entry name" value="Homeodomain-like_sf"/>
</dbReference>
<dbReference type="Gene3D" id="1.10.357.10">
    <property type="entry name" value="Tetracycline Repressor, domain 2"/>
    <property type="match status" value="1"/>
</dbReference>
<dbReference type="InterPro" id="IPR011075">
    <property type="entry name" value="TetR_C"/>
</dbReference>
<reference evidence="6 7" key="1">
    <citation type="submission" date="2018-12" db="EMBL/GenBank/DDBJ databases">
        <authorList>
            <person name="Sun L."/>
            <person name="Chen Z."/>
        </authorList>
    </citation>
    <scope>NUCLEOTIDE SEQUENCE [LARGE SCALE GENOMIC DNA]</scope>
    <source>
        <strain evidence="6 7">3-5-3</strain>
    </source>
</reference>
<dbReference type="OrthoDB" id="9814200at2"/>
<sequence>MKKGEQTKQHIIIKSAELFNQKGFAGCSINEIMDATGLTKGGIYRFFSSKDEIALEAFGYALGIVAEQFALATHGHKSAIDKIISIFDVYADVVHHPPVKGGCPLLNMAVESDDTHPSLREKASTAMNGFLATIHQILVEGIQSKELRPDLDPGSMASFIFSILEGSIMASKLEGNNQHVALGKEHLSNYLRTYQLKS</sequence>
<dbReference type="InterPro" id="IPR001647">
    <property type="entry name" value="HTH_TetR"/>
</dbReference>
<organism evidence="6 7">
    <name type="scientific">Paenibacillus zeisoli</name>
    <dbReference type="NCBI Taxonomy" id="2496267"/>
    <lineage>
        <taxon>Bacteria</taxon>
        <taxon>Bacillati</taxon>
        <taxon>Bacillota</taxon>
        <taxon>Bacilli</taxon>
        <taxon>Bacillales</taxon>
        <taxon>Paenibacillaceae</taxon>
        <taxon>Paenibacillus</taxon>
    </lineage>
</organism>
<dbReference type="InterPro" id="IPR023772">
    <property type="entry name" value="DNA-bd_HTH_TetR-type_CS"/>
</dbReference>
<dbReference type="EMBL" id="RZNX01000002">
    <property type="protein sequence ID" value="RUT33654.1"/>
    <property type="molecule type" value="Genomic_DNA"/>
</dbReference>
<dbReference type="GO" id="GO:0003677">
    <property type="term" value="F:DNA binding"/>
    <property type="evidence" value="ECO:0007669"/>
    <property type="project" value="UniProtKB-UniRule"/>
</dbReference>
<keyword evidence="7" id="KW-1185">Reference proteome</keyword>
<keyword evidence="2 4" id="KW-0238">DNA-binding</keyword>
<evidence type="ECO:0000256" key="4">
    <source>
        <dbReference type="PROSITE-ProRule" id="PRU00335"/>
    </source>
</evidence>
<dbReference type="PANTHER" id="PTHR47506:SF3">
    <property type="entry name" value="HTH-TYPE TRANSCRIPTIONAL REGULATOR LMRA"/>
    <property type="match status" value="1"/>
</dbReference>
<dbReference type="SUPFAM" id="SSF46689">
    <property type="entry name" value="Homeodomain-like"/>
    <property type="match status" value="1"/>
</dbReference>
<evidence type="ECO:0000313" key="6">
    <source>
        <dbReference type="EMBL" id="RUT33654.1"/>
    </source>
</evidence>
<proteinExistence type="predicted"/>
<dbReference type="PRINTS" id="PR00455">
    <property type="entry name" value="HTHTETR"/>
</dbReference>
<dbReference type="InterPro" id="IPR036271">
    <property type="entry name" value="Tet_transcr_reg_TetR-rel_C_sf"/>
</dbReference>
<dbReference type="SUPFAM" id="SSF48498">
    <property type="entry name" value="Tetracyclin repressor-like, C-terminal domain"/>
    <property type="match status" value="1"/>
</dbReference>
<evidence type="ECO:0000313" key="7">
    <source>
        <dbReference type="Proteomes" id="UP000272464"/>
    </source>
</evidence>